<dbReference type="InterPro" id="IPR045886">
    <property type="entry name" value="ThiF/MoeB/HesA"/>
</dbReference>
<comment type="caution">
    <text evidence="2">The sequence shown here is derived from an EMBL/GenBank/DDBJ whole genome shotgun (WGS) entry which is preliminary data.</text>
</comment>
<sequence>RIGLVDMDQVDLSNLQRQILHHTADVGRPKVESGREKILALRPDIRVDTHPVALTSENALDLFRQYDLIVDGSDNFATRYLVNDACVLTGRPLVHGSIFRFDGQVTTFVPGQGPCYRCLYPTPPPPGAVPSCAEAGVIGVLPGFIGSLMAMEAVKLITGRGEPLVGRLLIYSALDMDVSEVHIRRNPDCPVCGDHPTIRELIDYEQFCGGVGR</sequence>
<dbReference type="CDD" id="cd00757">
    <property type="entry name" value="ThiF_MoeB_HesA_family"/>
    <property type="match status" value="1"/>
</dbReference>
<dbReference type="EMBL" id="LWLV01001848">
    <property type="protein sequence ID" value="OTA40408.1"/>
    <property type="molecule type" value="Genomic_DNA"/>
</dbReference>
<keyword evidence="2" id="KW-0808">Transferase</keyword>
<dbReference type="InterPro" id="IPR000594">
    <property type="entry name" value="ThiF_NAD_FAD-bd"/>
</dbReference>
<evidence type="ECO:0000259" key="1">
    <source>
        <dbReference type="Pfam" id="PF00899"/>
    </source>
</evidence>
<dbReference type="SUPFAM" id="SSF69572">
    <property type="entry name" value="Activating enzymes of the ubiquitin-like proteins"/>
    <property type="match status" value="1"/>
</dbReference>
<dbReference type="Gene3D" id="3.40.50.720">
    <property type="entry name" value="NAD(P)-binding Rossmann-like Domain"/>
    <property type="match status" value="1"/>
</dbReference>
<keyword evidence="2" id="KW-0548">Nucleotidyltransferase</keyword>
<dbReference type="GO" id="GO:0008146">
    <property type="term" value="F:sulfotransferase activity"/>
    <property type="evidence" value="ECO:0007669"/>
    <property type="project" value="TreeGrafter"/>
</dbReference>
<dbReference type="GO" id="GO:0008641">
    <property type="term" value="F:ubiquitin-like modifier activating enzyme activity"/>
    <property type="evidence" value="ECO:0007669"/>
    <property type="project" value="InterPro"/>
</dbReference>
<dbReference type="Proteomes" id="UP000194267">
    <property type="component" value="Unassembled WGS sequence"/>
</dbReference>
<protein>
    <submittedName>
        <fullName evidence="2">Adenylyltransferase</fullName>
    </submittedName>
</protein>
<dbReference type="GO" id="GO:0005829">
    <property type="term" value="C:cytosol"/>
    <property type="evidence" value="ECO:0007669"/>
    <property type="project" value="TreeGrafter"/>
</dbReference>
<gene>
    <name evidence="2" type="ORF">A6D92_18085</name>
</gene>
<dbReference type="PANTHER" id="PTHR10953:SF102">
    <property type="entry name" value="ADENYLYLTRANSFERASE AND SULFURTRANSFERASE MOCS3"/>
    <property type="match status" value="1"/>
</dbReference>
<dbReference type="GO" id="GO:0004792">
    <property type="term" value="F:thiosulfate-cyanide sulfurtransferase activity"/>
    <property type="evidence" value="ECO:0007669"/>
    <property type="project" value="TreeGrafter"/>
</dbReference>
<dbReference type="PANTHER" id="PTHR10953">
    <property type="entry name" value="UBIQUITIN-ACTIVATING ENZYME E1"/>
    <property type="match status" value="1"/>
</dbReference>
<dbReference type="GO" id="GO:0016779">
    <property type="term" value="F:nucleotidyltransferase activity"/>
    <property type="evidence" value="ECO:0007669"/>
    <property type="project" value="UniProtKB-KW"/>
</dbReference>
<feature type="domain" description="THIF-type NAD/FAD binding fold" evidence="1">
    <location>
        <begin position="1"/>
        <end position="191"/>
    </location>
</feature>
<dbReference type="AlphaFoldDB" id="A0A1Y2T244"/>
<feature type="non-terminal residue" evidence="2">
    <location>
        <position position="1"/>
    </location>
</feature>
<evidence type="ECO:0000313" key="2">
    <source>
        <dbReference type="EMBL" id="OTA40408.1"/>
    </source>
</evidence>
<accession>A0A1Y2T244</accession>
<proteinExistence type="predicted"/>
<reference evidence="3" key="1">
    <citation type="submission" date="2016-04" db="EMBL/GenBank/DDBJ databases">
        <authorList>
            <person name="Antunes L.P."/>
            <person name="Martins L.F."/>
            <person name="Pereira R.V."/>
            <person name="Thomas A.M."/>
            <person name="Barbosa D."/>
            <person name="Nascimento L."/>
            <person name="Silva G.M."/>
            <person name="Condomitti G.W."/>
            <person name="Digiampietri L.A."/>
            <person name="Lombardi K.C."/>
            <person name="Ramos P.L."/>
            <person name="Quaggio R.B."/>
            <person name="Oliveira J.C."/>
            <person name="Pascon R.C."/>
            <person name="Cruz J.B."/>
            <person name="Silva A.M."/>
            <person name="Setubal J.C."/>
        </authorList>
    </citation>
    <scope>NUCLEOTIDE SEQUENCE [LARGE SCALE GENOMIC DNA]</scope>
</reference>
<organism evidence="2 3">
    <name type="scientific">Symbiobacterium thermophilum</name>
    <dbReference type="NCBI Taxonomy" id="2734"/>
    <lineage>
        <taxon>Bacteria</taxon>
        <taxon>Bacillati</taxon>
        <taxon>Bacillota</taxon>
        <taxon>Clostridia</taxon>
        <taxon>Eubacteriales</taxon>
        <taxon>Symbiobacteriaceae</taxon>
        <taxon>Symbiobacterium</taxon>
    </lineage>
</organism>
<dbReference type="Pfam" id="PF00899">
    <property type="entry name" value="ThiF"/>
    <property type="match status" value="1"/>
</dbReference>
<evidence type="ECO:0000313" key="3">
    <source>
        <dbReference type="Proteomes" id="UP000194267"/>
    </source>
</evidence>
<dbReference type="InterPro" id="IPR035985">
    <property type="entry name" value="Ubiquitin-activating_enz"/>
</dbReference>
<name>A0A1Y2T244_SYMTR</name>